<reference evidence="1" key="2">
    <citation type="journal article" date="2021" name="PeerJ">
        <title>Extensive microbial diversity within the chicken gut microbiome revealed by metagenomics and culture.</title>
        <authorList>
            <person name="Gilroy R."/>
            <person name="Ravi A."/>
            <person name="Getino M."/>
            <person name="Pursley I."/>
            <person name="Horton D.L."/>
            <person name="Alikhan N.F."/>
            <person name="Baker D."/>
            <person name="Gharbi K."/>
            <person name="Hall N."/>
            <person name="Watson M."/>
            <person name="Adriaenssens E.M."/>
            <person name="Foster-Nyarko E."/>
            <person name="Jarju S."/>
            <person name="Secka A."/>
            <person name="Antonio M."/>
            <person name="Oren A."/>
            <person name="Chaudhuri R.R."/>
            <person name="La Ragione R."/>
            <person name="Hildebrand F."/>
            <person name="Pallen M.J."/>
        </authorList>
    </citation>
    <scope>NUCLEOTIDE SEQUENCE</scope>
    <source>
        <strain evidence="1">1383</strain>
    </source>
</reference>
<dbReference type="EMBL" id="DVLY01000181">
    <property type="protein sequence ID" value="HIT98594.1"/>
    <property type="molecule type" value="Genomic_DNA"/>
</dbReference>
<evidence type="ECO:0000313" key="1">
    <source>
        <dbReference type="EMBL" id="HIT98594.1"/>
    </source>
</evidence>
<comment type="caution">
    <text evidence="1">The sequence shown here is derived from an EMBL/GenBank/DDBJ whole genome shotgun (WGS) entry which is preliminary data.</text>
</comment>
<name>A0A9D1HB53_9FLAO</name>
<organism evidence="1 2">
    <name type="scientific">Candidatus Merdimorpha stercoravium</name>
    <dbReference type="NCBI Taxonomy" id="2840863"/>
    <lineage>
        <taxon>Bacteria</taxon>
        <taxon>Pseudomonadati</taxon>
        <taxon>Bacteroidota</taxon>
        <taxon>Flavobacteriia</taxon>
        <taxon>Flavobacteriales</taxon>
        <taxon>Candidatus Merdimorpha</taxon>
    </lineage>
</organism>
<dbReference type="PANTHER" id="PTHR41368">
    <property type="entry name" value="PROTEIN YGHO"/>
    <property type="match status" value="1"/>
</dbReference>
<dbReference type="AlphaFoldDB" id="A0A9D1HB53"/>
<evidence type="ECO:0000313" key="2">
    <source>
        <dbReference type="Proteomes" id="UP000824161"/>
    </source>
</evidence>
<dbReference type="InterPro" id="IPR039968">
    <property type="entry name" value="BcerS-like"/>
</dbReference>
<accession>A0A9D1HB53</accession>
<dbReference type="InterPro" id="IPR016181">
    <property type="entry name" value="Acyl_CoA_acyltransferase"/>
</dbReference>
<dbReference type="Gene3D" id="3.40.630.30">
    <property type="match status" value="1"/>
</dbReference>
<dbReference type="SUPFAM" id="SSF55729">
    <property type="entry name" value="Acyl-CoA N-acyltransferases (Nat)"/>
    <property type="match status" value="1"/>
</dbReference>
<protein>
    <submittedName>
        <fullName evidence="1">GTP cyclohydrolase</fullName>
    </submittedName>
</protein>
<gene>
    <name evidence="1" type="ORF">IAC44_07140</name>
</gene>
<proteinExistence type="predicted"/>
<sequence length="373" mass="43778">MIEIKEVNDKDSLKAFVMFPFELYKGSRYWVPPLIAGEMKTFDPAHNPTLEFCQVQLILAYKQGRIVGRLALIVNRRENELLGQRKLRFGWLDFEDDPEITRALFDYATRWGREHGMEYMEGPVGFCNLDKAALLTEGFEELSNTTALYNYPYYERHLLACGLEHCTKWVEKEMIVPEQVPEKIRRFSTIIKERNELSVPDLRSKRAIRRYIPQVFDILNQTYCTLENFVPLTPGQQEFYAAKFMDVIHPDYVSCVEDKEGHMIAFGVAIPYMGTALQKAGGHLLPFGWYHILKALRSNDRVELLLIGVLPKWQRKGVTALIFDEIMQKFIDNHVVYVETNPEQEQNASVQAFWKEYKNRLHKVRWTFHKRIE</sequence>
<dbReference type="PANTHER" id="PTHR41368:SF1">
    <property type="entry name" value="PROTEIN YGHO"/>
    <property type="match status" value="1"/>
</dbReference>
<reference evidence="1" key="1">
    <citation type="submission" date="2020-10" db="EMBL/GenBank/DDBJ databases">
        <authorList>
            <person name="Gilroy R."/>
        </authorList>
    </citation>
    <scope>NUCLEOTIDE SEQUENCE</scope>
    <source>
        <strain evidence="1">1383</strain>
    </source>
</reference>
<dbReference type="Proteomes" id="UP000824161">
    <property type="component" value="Unassembled WGS sequence"/>
</dbReference>